<gene>
    <name evidence="2" type="ORF">Lboz_0405</name>
</gene>
<dbReference type="AlphaFoldDB" id="A0A0W0S098"/>
<name>A0A0W0S098_LEGBO</name>
<proteinExistence type="predicted"/>
<dbReference type="InterPro" id="IPR010982">
    <property type="entry name" value="Lambda_DNA-bd_dom_sf"/>
</dbReference>
<dbReference type="Gene3D" id="1.10.260.40">
    <property type="entry name" value="lambda repressor-like DNA-binding domains"/>
    <property type="match status" value="1"/>
</dbReference>
<feature type="domain" description="HTH cro/C1-type" evidence="1">
    <location>
        <begin position="13"/>
        <end position="67"/>
    </location>
</feature>
<accession>A0A0W0S098</accession>
<dbReference type="OrthoDB" id="5891007at2"/>
<dbReference type="GO" id="GO:0003677">
    <property type="term" value="F:DNA binding"/>
    <property type="evidence" value="ECO:0007669"/>
    <property type="project" value="UniProtKB-KW"/>
</dbReference>
<sequence>MLIHSPLELALLIKNQRKKLKLSQEEVAALVGLKQKTISAMENNPENMRLSTLFRILSALDLDLKIAAKNDSNTTTNQWNNEW</sequence>
<dbReference type="Proteomes" id="UP000054695">
    <property type="component" value="Unassembled WGS sequence"/>
</dbReference>
<dbReference type="RefSeq" id="WP_058458106.1">
    <property type="nucleotide sequence ID" value="NZ_CAAAIY010000009.1"/>
</dbReference>
<dbReference type="PATRIC" id="fig|447.4.peg.437"/>
<organism evidence="2 3">
    <name type="scientific">Legionella bozemanae</name>
    <name type="common">Fluoribacter bozemanae</name>
    <dbReference type="NCBI Taxonomy" id="447"/>
    <lineage>
        <taxon>Bacteria</taxon>
        <taxon>Pseudomonadati</taxon>
        <taxon>Pseudomonadota</taxon>
        <taxon>Gammaproteobacteria</taxon>
        <taxon>Legionellales</taxon>
        <taxon>Legionellaceae</taxon>
        <taxon>Legionella</taxon>
    </lineage>
</organism>
<evidence type="ECO:0000259" key="1">
    <source>
        <dbReference type="PROSITE" id="PS50943"/>
    </source>
</evidence>
<dbReference type="CDD" id="cd00093">
    <property type="entry name" value="HTH_XRE"/>
    <property type="match status" value="1"/>
</dbReference>
<reference evidence="2 3" key="1">
    <citation type="submission" date="2015-11" db="EMBL/GenBank/DDBJ databases">
        <title>Genomic analysis of 38 Legionella species identifies large and diverse effector repertoires.</title>
        <authorList>
            <person name="Burstein D."/>
            <person name="Amaro F."/>
            <person name="Zusman T."/>
            <person name="Lifshitz Z."/>
            <person name="Cohen O."/>
            <person name="Gilbert J.A."/>
            <person name="Pupko T."/>
            <person name="Shuman H.A."/>
            <person name="Segal G."/>
        </authorList>
    </citation>
    <scope>NUCLEOTIDE SEQUENCE [LARGE SCALE GENOMIC DNA]</scope>
    <source>
        <strain evidence="2 3">WIGA</strain>
    </source>
</reference>
<dbReference type="Pfam" id="PF01381">
    <property type="entry name" value="HTH_3"/>
    <property type="match status" value="1"/>
</dbReference>
<dbReference type="EMBL" id="LNXU01000003">
    <property type="protein sequence ID" value="KTC76650.1"/>
    <property type="molecule type" value="Genomic_DNA"/>
</dbReference>
<keyword evidence="2" id="KW-0238">DNA-binding</keyword>
<comment type="caution">
    <text evidence="2">The sequence shown here is derived from an EMBL/GenBank/DDBJ whole genome shotgun (WGS) entry which is preliminary data.</text>
</comment>
<dbReference type="STRING" id="447.Lboz_0405"/>
<protein>
    <submittedName>
        <fullName evidence="2">Putative DNA-binding transcriptional regulator</fullName>
    </submittedName>
</protein>
<keyword evidence="3" id="KW-1185">Reference proteome</keyword>
<dbReference type="PROSITE" id="PS50943">
    <property type="entry name" value="HTH_CROC1"/>
    <property type="match status" value="1"/>
</dbReference>
<evidence type="ECO:0000313" key="3">
    <source>
        <dbReference type="Proteomes" id="UP000054695"/>
    </source>
</evidence>
<dbReference type="SUPFAM" id="SSF47413">
    <property type="entry name" value="lambda repressor-like DNA-binding domains"/>
    <property type="match status" value="1"/>
</dbReference>
<dbReference type="SMART" id="SM00530">
    <property type="entry name" value="HTH_XRE"/>
    <property type="match status" value="1"/>
</dbReference>
<evidence type="ECO:0000313" key="2">
    <source>
        <dbReference type="EMBL" id="KTC76650.1"/>
    </source>
</evidence>
<dbReference type="InterPro" id="IPR001387">
    <property type="entry name" value="Cro/C1-type_HTH"/>
</dbReference>